<feature type="active site" description="For beta-ketoacyl synthase activity" evidence="15">
    <location>
        <position position="163"/>
    </location>
</feature>
<dbReference type="InterPro" id="IPR016039">
    <property type="entry name" value="Thiolase-like"/>
</dbReference>
<evidence type="ECO:0000256" key="9">
    <source>
        <dbReference type="ARBA" id="ARBA00023160"/>
    </source>
</evidence>
<dbReference type="FunFam" id="3.40.47.10:FF:000026">
    <property type="entry name" value="3-oxoacyl-[acyl-carrier-protein] synthase 2"/>
    <property type="match status" value="1"/>
</dbReference>
<comment type="catalytic activity">
    <reaction evidence="12 14">
        <text>(9Z)-hexadecenoyl-[ACP] + malonyl-[ACP] + H(+) = 3-oxo-(11Z)-octadecenoyl-[ACP] + holo-[ACP] + CO2</text>
        <dbReference type="Rhea" id="RHEA:55040"/>
        <dbReference type="Rhea" id="RHEA-COMP:9623"/>
        <dbReference type="Rhea" id="RHEA-COMP:9685"/>
        <dbReference type="Rhea" id="RHEA-COMP:10800"/>
        <dbReference type="Rhea" id="RHEA-COMP:14074"/>
        <dbReference type="ChEBI" id="CHEBI:15378"/>
        <dbReference type="ChEBI" id="CHEBI:16526"/>
        <dbReference type="ChEBI" id="CHEBI:64479"/>
        <dbReference type="ChEBI" id="CHEBI:78449"/>
        <dbReference type="ChEBI" id="CHEBI:83989"/>
        <dbReference type="ChEBI" id="CHEBI:138538"/>
        <dbReference type="EC" id="2.3.1.179"/>
    </reaction>
</comment>
<evidence type="ECO:0000256" key="1">
    <source>
        <dbReference type="ARBA" id="ARBA00005194"/>
    </source>
</evidence>
<name>A0AA41X6W3_9BACI</name>
<dbReference type="GO" id="GO:0005829">
    <property type="term" value="C:cytosol"/>
    <property type="evidence" value="ECO:0007669"/>
    <property type="project" value="TreeGrafter"/>
</dbReference>
<dbReference type="Pfam" id="PF00109">
    <property type="entry name" value="ketoacyl-synt"/>
    <property type="match status" value="1"/>
</dbReference>
<dbReference type="InterPro" id="IPR018201">
    <property type="entry name" value="Ketoacyl_synth_AS"/>
</dbReference>
<dbReference type="Proteomes" id="UP001156102">
    <property type="component" value="Unassembled WGS sequence"/>
</dbReference>
<evidence type="ECO:0000313" key="19">
    <source>
        <dbReference type="Proteomes" id="UP001156102"/>
    </source>
</evidence>
<dbReference type="Pfam" id="PF02801">
    <property type="entry name" value="Ketoacyl-synt_C"/>
    <property type="match status" value="1"/>
</dbReference>
<accession>A0AA41X6W3</accession>
<evidence type="ECO:0000256" key="16">
    <source>
        <dbReference type="RuleBase" id="RU003694"/>
    </source>
</evidence>
<dbReference type="InterPro" id="IPR014030">
    <property type="entry name" value="Ketoacyl_synth_N"/>
</dbReference>
<keyword evidence="8" id="KW-0443">Lipid metabolism</keyword>
<comment type="catalytic activity">
    <reaction evidence="13 14">
        <text>a fatty acyl-[ACP] + malonyl-[ACP] + H(+) = a 3-oxoacyl-[ACP] + holo-[ACP] + CO2</text>
        <dbReference type="Rhea" id="RHEA:22836"/>
        <dbReference type="Rhea" id="RHEA-COMP:9623"/>
        <dbReference type="Rhea" id="RHEA-COMP:9685"/>
        <dbReference type="Rhea" id="RHEA-COMP:9916"/>
        <dbReference type="Rhea" id="RHEA-COMP:14125"/>
        <dbReference type="ChEBI" id="CHEBI:15378"/>
        <dbReference type="ChEBI" id="CHEBI:16526"/>
        <dbReference type="ChEBI" id="CHEBI:64479"/>
        <dbReference type="ChEBI" id="CHEBI:78449"/>
        <dbReference type="ChEBI" id="CHEBI:78776"/>
        <dbReference type="ChEBI" id="CHEBI:138651"/>
    </reaction>
</comment>
<keyword evidence="9 14" id="KW-0275">Fatty acid biosynthesis</keyword>
<evidence type="ECO:0000256" key="7">
    <source>
        <dbReference type="ARBA" id="ARBA00022832"/>
    </source>
</evidence>
<comment type="pathway">
    <text evidence="1 14">Lipid metabolism; fatty acid biosynthesis.</text>
</comment>
<evidence type="ECO:0000256" key="8">
    <source>
        <dbReference type="ARBA" id="ARBA00023098"/>
    </source>
</evidence>
<evidence type="ECO:0000256" key="3">
    <source>
        <dbReference type="ARBA" id="ARBA00012356"/>
    </source>
</evidence>
<evidence type="ECO:0000256" key="6">
    <source>
        <dbReference type="ARBA" id="ARBA00022679"/>
    </source>
</evidence>
<evidence type="ECO:0000256" key="13">
    <source>
        <dbReference type="ARBA" id="ARBA00047659"/>
    </source>
</evidence>
<keyword evidence="7" id="KW-0276">Fatty acid metabolism</keyword>
<evidence type="ECO:0000256" key="14">
    <source>
        <dbReference type="PIRNR" id="PIRNR000447"/>
    </source>
</evidence>
<evidence type="ECO:0000256" key="4">
    <source>
        <dbReference type="ARBA" id="ARBA00014657"/>
    </source>
</evidence>
<feature type="domain" description="Ketosynthase family 3 (KS3)" evidence="17">
    <location>
        <begin position="2"/>
        <end position="409"/>
    </location>
</feature>
<dbReference type="AlphaFoldDB" id="A0AA41X6W3"/>
<dbReference type="PANTHER" id="PTHR11712:SF336">
    <property type="entry name" value="3-OXOACYL-[ACYL-CARRIER-PROTEIN] SYNTHASE, MITOCHONDRIAL"/>
    <property type="match status" value="1"/>
</dbReference>
<protein>
    <recommendedName>
        <fullName evidence="4 14">3-oxoacyl-[acyl-carrier-protein] synthase 2</fullName>
        <ecNumber evidence="3 14">2.3.1.179</ecNumber>
    </recommendedName>
</protein>
<comment type="function">
    <text evidence="11 14">Involved in the type II fatty acid elongation cycle. Catalyzes the elongation of a wide range of acyl-ACP by the addition of two carbons from malonyl-ACP to an acyl acceptor. Can efficiently catalyze the conversion of palmitoleoyl-ACP (cis-hexadec-9-enoyl-ACP) to cis-vaccenoyl-ACP (cis-octadec-11-enoyl-ACP), an essential step in the thermal regulation of fatty acid composition.</text>
</comment>
<dbReference type="InterPro" id="IPR014031">
    <property type="entry name" value="Ketoacyl_synth_C"/>
</dbReference>
<keyword evidence="10 14" id="KW-0012">Acyltransferase</keyword>
<comment type="caution">
    <text evidence="18">The sequence shown here is derived from an EMBL/GenBank/DDBJ whole genome shotgun (WGS) entry which is preliminary data.</text>
</comment>
<proteinExistence type="inferred from homology"/>
<dbReference type="PIRSF" id="PIRSF000447">
    <property type="entry name" value="KAS_II"/>
    <property type="match status" value="1"/>
</dbReference>
<dbReference type="InterPro" id="IPR020841">
    <property type="entry name" value="PKS_Beta-ketoAc_synthase_dom"/>
</dbReference>
<keyword evidence="6 14" id="KW-0808">Transferase</keyword>
<dbReference type="NCBIfam" id="NF005589">
    <property type="entry name" value="PRK07314.1"/>
    <property type="match status" value="1"/>
</dbReference>
<dbReference type="SMART" id="SM00825">
    <property type="entry name" value="PKS_KS"/>
    <property type="match status" value="1"/>
</dbReference>
<reference evidence="18" key="1">
    <citation type="submission" date="2022-07" db="EMBL/GenBank/DDBJ databases">
        <authorList>
            <person name="Li W.-J."/>
            <person name="Deng Q.-Q."/>
        </authorList>
    </citation>
    <scope>NUCLEOTIDE SEQUENCE</scope>
    <source>
        <strain evidence="18">SYSU M60031</strain>
    </source>
</reference>
<gene>
    <name evidence="18" type="primary">fabF</name>
    <name evidence="18" type="ORF">NK662_07055</name>
</gene>
<evidence type="ECO:0000256" key="2">
    <source>
        <dbReference type="ARBA" id="ARBA00008467"/>
    </source>
</evidence>
<evidence type="ECO:0000256" key="5">
    <source>
        <dbReference type="ARBA" id="ARBA00022516"/>
    </source>
</evidence>
<dbReference type="PROSITE" id="PS00606">
    <property type="entry name" value="KS3_1"/>
    <property type="match status" value="1"/>
</dbReference>
<evidence type="ECO:0000256" key="11">
    <source>
        <dbReference type="ARBA" id="ARBA00024006"/>
    </source>
</evidence>
<dbReference type="NCBIfam" id="TIGR03150">
    <property type="entry name" value="fabF"/>
    <property type="match status" value="1"/>
</dbReference>
<dbReference type="EMBL" id="JANCLT010000003">
    <property type="protein sequence ID" value="MCP8968298.1"/>
    <property type="molecule type" value="Genomic_DNA"/>
</dbReference>
<organism evidence="18 19">
    <name type="scientific">Ectobacillus ponti</name>
    <dbReference type="NCBI Taxonomy" id="2961894"/>
    <lineage>
        <taxon>Bacteria</taxon>
        <taxon>Bacillati</taxon>
        <taxon>Bacillota</taxon>
        <taxon>Bacilli</taxon>
        <taxon>Bacillales</taxon>
        <taxon>Bacillaceae</taxon>
        <taxon>Ectobacillus</taxon>
    </lineage>
</organism>
<evidence type="ECO:0000313" key="18">
    <source>
        <dbReference type="EMBL" id="MCP8968298.1"/>
    </source>
</evidence>
<evidence type="ECO:0000256" key="10">
    <source>
        <dbReference type="ARBA" id="ARBA00023315"/>
    </source>
</evidence>
<comment type="similarity">
    <text evidence="2 14 16">Belongs to the thiolase-like superfamily. Beta-ketoacyl-ACP synthases family.</text>
</comment>
<sequence length="411" mass="43445">MKKRVVVTGLGALTPVGNNVEAAWHSVINGVSGIGRLTRLNPDLFPAKVAAEIKDFSPEDYMDKKEARRMDRFTQYAVAAAKMAVADAKLDINETNAPHIGVWIGSGIGGMETFEDQFQTLLEKGARRVSPFFVPMMIPDMAAGQVSIALGAKGINSCTVTACASGANSIGDAFKVIQRGDAVAMVTGGAEAPLSQMAFAGFSSAKALSFTEDPAKACRPFDKDRNGFVMGEGAGIIILEELEHALARGAHIYAEIVGYGATGDAHHITMPAPGGEGGVRAMRQALADGGLQPEDIDYINAHGTSTEANEKFETMAIKEVFADHAYKVAVSSTKSMTGHLLGAAGAVEAIFSVKAIQEGIIPPTINYETPDPDCDLDYVPNKARHQEVRAVLSNSLGFGGHNAALVFKKYE</sequence>
<dbReference type="PANTHER" id="PTHR11712">
    <property type="entry name" value="POLYKETIDE SYNTHASE-RELATED"/>
    <property type="match status" value="1"/>
</dbReference>
<dbReference type="CDD" id="cd00834">
    <property type="entry name" value="KAS_I_II"/>
    <property type="match status" value="1"/>
</dbReference>
<dbReference type="GO" id="GO:0006633">
    <property type="term" value="P:fatty acid biosynthetic process"/>
    <property type="evidence" value="ECO:0007669"/>
    <property type="project" value="UniProtKB-UniRule"/>
</dbReference>
<keyword evidence="19" id="KW-1185">Reference proteome</keyword>
<evidence type="ECO:0000259" key="17">
    <source>
        <dbReference type="PROSITE" id="PS52004"/>
    </source>
</evidence>
<evidence type="ECO:0000256" key="12">
    <source>
        <dbReference type="ARBA" id="ARBA00047318"/>
    </source>
</evidence>
<dbReference type="Gene3D" id="3.40.47.10">
    <property type="match status" value="1"/>
</dbReference>
<dbReference type="PROSITE" id="PS52004">
    <property type="entry name" value="KS3_2"/>
    <property type="match status" value="1"/>
</dbReference>
<dbReference type="RefSeq" id="WP_254758213.1">
    <property type="nucleotide sequence ID" value="NZ_JANCLT010000003.1"/>
</dbReference>
<dbReference type="SUPFAM" id="SSF53901">
    <property type="entry name" value="Thiolase-like"/>
    <property type="match status" value="2"/>
</dbReference>
<dbReference type="InterPro" id="IPR017568">
    <property type="entry name" value="3-oxoacyl-ACP_synth-2"/>
</dbReference>
<dbReference type="EC" id="2.3.1.179" evidence="3 14"/>
<dbReference type="InterPro" id="IPR000794">
    <property type="entry name" value="Beta-ketoacyl_synthase"/>
</dbReference>
<dbReference type="GO" id="GO:0004315">
    <property type="term" value="F:3-oxoacyl-[acyl-carrier-protein] synthase activity"/>
    <property type="evidence" value="ECO:0007669"/>
    <property type="project" value="UniProtKB-UniRule"/>
</dbReference>
<evidence type="ECO:0000256" key="15">
    <source>
        <dbReference type="PIRSR" id="PIRSR000447-1"/>
    </source>
</evidence>
<keyword evidence="5 14" id="KW-0444">Lipid biosynthesis</keyword>